<dbReference type="PANTHER" id="PTHR43804">
    <property type="entry name" value="LD18447P"/>
    <property type="match status" value="1"/>
</dbReference>
<dbReference type="PANTHER" id="PTHR43804:SF7">
    <property type="entry name" value="LD18447P"/>
    <property type="match status" value="1"/>
</dbReference>
<evidence type="ECO:0000313" key="8">
    <source>
        <dbReference type="Proteomes" id="UP000236845"/>
    </source>
</evidence>
<proteinExistence type="inferred from homology"/>
<dbReference type="AlphaFoldDB" id="A0A2H0YQ24"/>
<dbReference type="GO" id="GO:0003747">
    <property type="term" value="F:translation release factor activity"/>
    <property type="evidence" value="ECO:0007669"/>
    <property type="project" value="InterPro"/>
</dbReference>
<dbReference type="EMBL" id="PEXW01000058">
    <property type="protein sequence ID" value="PIS40578.1"/>
    <property type="molecule type" value="Genomic_DNA"/>
</dbReference>
<dbReference type="SUPFAM" id="SSF75620">
    <property type="entry name" value="Release factor"/>
    <property type="match status" value="1"/>
</dbReference>
<feature type="coiled-coil region" evidence="5">
    <location>
        <begin position="3"/>
        <end position="69"/>
    </location>
</feature>
<comment type="caution">
    <text evidence="7">The sequence shown here is derived from an EMBL/GenBank/DDBJ whole genome shotgun (WGS) entry which is preliminary data.</text>
</comment>
<comment type="similarity">
    <text evidence="2">Belongs to the prokaryotic/mitochondrial release factor family.</text>
</comment>
<evidence type="ECO:0000313" key="7">
    <source>
        <dbReference type="EMBL" id="PIS40578.1"/>
    </source>
</evidence>
<dbReference type="FunFam" id="3.30.160.20:FF:000004">
    <property type="entry name" value="Peptide chain release factor 1"/>
    <property type="match status" value="1"/>
</dbReference>
<organism evidence="7 8">
    <name type="scientific">Candidatus Kerfeldbacteria bacterium CG08_land_8_20_14_0_20_43_14</name>
    <dbReference type="NCBI Taxonomy" id="2014246"/>
    <lineage>
        <taxon>Bacteria</taxon>
        <taxon>Candidatus Kerfeldiibacteriota</taxon>
    </lineage>
</organism>
<dbReference type="GO" id="GO:0005737">
    <property type="term" value="C:cytoplasm"/>
    <property type="evidence" value="ECO:0007669"/>
    <property type="project" value="UniProtKB-ARBA"/>
</dbReference>
<dbReference type="Gene3D" id="3.30.70.1660">
    <property type="match status" value="1"/>
</dbReference>
<keyword evidence="3" id="KW-0488">Methylation</keyword>
<feature type="domain" description="Peptide chain release factor" evidence="6">
    <location>
        <begin position="59"/>
        <end position="174"/>
    </location>
</feature>
<dbReference type="SMART" id="SM00937">
    <property type="entry name" value="PCRF"/>
    <property type="match status" value="1"/>
</dbReference>
<dbReference type="Gene3D" id="3.30.160.20">
    <property type="match status" value="1"/>
</dbReference>
<evidence type="ECO:0000256" key="3">
    <source>
        <dbReference type="ARBA" id="ARBA00022481"/>
    </source>
</evidence>
<dbReference type="InterPro" id="IPR005139">
    <property type="entry name" value="PCRF"/>
</dbReference>
<dbReference type="InterPro" id="IPR050057">
    <property type="entry name" value="Prokaryotic/Mito_RF"/>
</dbReference>
<evidence type="ECO:0000256" key="4">
    <source>
        <dbReference type="ARBA" id="ARBA00022917"/>
    </source>
</evidence>
<dbReference type="NCBIfam" id="NF001859">
    <property type="entry name" value="PRK00591.1"/>
    <property type="match status" value="1"/>
</dbReference>
<evidence type="ECO:0000256" key="2">
    <source>
        <dbReference type="ARBA" id="ARBA00010835"/>
    </source>
</evidence>
<feature type="coiled-coil region" evidence="5">
    <location>
        <begin position="252"/>
        <end position="279"/>
    </location>
</feature>
<dbReference type="InterPro" id="IPR000352">
    <property type="entry name" value="Pep_chain_release_fac_I"/>
</dbReference>
<sequence length="351" mass="39042">MEKTELQKKLKDLEDQIQQAAASGDNLNLQKSAREHKQILEHSNLLAQKNLLEKQLADARAAQADADMELATLGSEEEKKINQELAEVGKKIANSEKPQDPLGARGAIVEIRAGAGGDESGLFAAELARMYTRFAERSGWSAHIVDTNRTGIGGYKEIIFEIHGTDAYGILRTESGVHRVQRVPETEKSGRVHTSTATVAVLPVVEEDDIKIKPEDVKIEVTTSSGHGGQSVNTTYSAVRLTHVPTGIVVKCQDERSQKQNKEKAMEVLRARVFAIQEEKKLAENSRLRKIQVGSGDRSEKIRTYNFPQDRVTDHRLKDNFHNIFGIMDGDIEKITQALFKMRREDADHAA</sequence>
<name>A0A2H0YQ24_9BACT</name>
<keyword evidence="4" id="KW-0648">Protein biosynthesis</keyword>
<evidence type="ECO:0000259" key="6">
    <source>
        <dbReference type="SMART" id="SM00937"/>
    </source>
</evidence>
<protein>
    <submittedName>
        <fullName evidence="7">Peptide chain release factor 1</fullName>
    </submittedName>
</protein>
<dbReference type="Pfam" id="PF00472">
    <property type="entry name" value="RF-1"/>
    <property type="match status" value="1"/>
</dbReference>
<comment type="function">
    <text evidence="1">Peptide chain release factor 1 directs the termination of translation in response to the peptide chain termination codons UAG and UAA.</text>
</comment>
<dbReference type="Proteomes" id="UP000236845">
    <property type="component" value="Unassembled WGS sequence"/>
</dbReference>
<evidence type="ECO:0000256" key="1">
    <source>
        <dbReference type="ARBA" id="ARBA00002986"/>
    </source>
</evidence>
<evidence type="ECO:0000256" key="5">
    <source>
        <dbReference type="SAM" id="Coils"/>
    </source>
</evidence>
<reference evidence="8" key="1">
    <citation type="submission" date="2017-09" db="EMBL/GenBank/DDBJ databases">
        <title>Depth-based differentiation of microbial function through sediment-hosted aquifers and enrichment of novel symbionts in the deep terrestrial subsurface.</title>
        <authorList>
            <person name="Probst A.J."/>
            <person name="Ladd B."/>
            <person name="Jarett J.K."/>
            <person name="Geller-Mcgrath D.E."/>
            <person name="Sieber C.M.K."/>
            <person name="Emerson J.B."/>
            <person name="Anantharaman K."/>
            <person name="Thomas B.C."/>
            <person name="Malmstrom R."/>
            <person name="Stieglmeier M."/>
            <person name="Klingl A."/>
            <person name="Woyke T."/>
            <person name="Ryan C.M."/>
            <person name="Banfield J.F."/>
        </authorList>
    </citation>
    <scope>NUCLEOTIDE SEQUENCE [LARGE SCALE GENOMIC DNA]</scope>
</reference>
<keyword evidence="5" id="KW-0175">Coiled coil</keyword>
<gene>
    <name evidence="7" type="ORF">COT26_02595</name>
</gene>
<dbReference type="InterPro" id="IPR045853">
    <property type="entry name" value="Pep_chain_release_fac_I_sf"/>
</dbReference>
<accession>A0A2H0YQ24</accession>
<dbReference type="FunFam" id="3.30.70.1660:FF:000002">
    <property type="entry name" value="Peptide chain release factor 1"/>
    <property type="match status" value="1"/>
</dbReference>
<dbReference type="Pfam" id="PF03462">
    <property type="entry name" value="PCRF"/>
    <property type="match status" value="1"/>
</dbReference>